<name>A0A0N4W8Z8_HAEPC</name>
<organism evidence="17">
    <name type="scientific">Haemonchus placei</name>
    <name type="common">Barber's pole worm</name>
    <dbReference type="NCBI Taxonomy" id="6290"/>
    <lineage>
        <taxon>Eukaryota</taxon>
        <taxon>Metazoa</taxon>
        <taxon>Ecdysozoa</taxon>
        <taxon>Nematoda</taxon>
        <taxon>Chromadorea</taxon>
        <taxon>Rhabditida</taxon>
        <taxon>Rhabditina</taxon>
        <taxon>Rhabditomorpha</taxon>
        <taxon>Strongyloidea</taxon>
        <taxon>Trichostrongylidae</taxon>
        <taxon>Haemonchus</taxon>
    </lineage>
</organism>
<dbReference type="InterPro" id="IPR011011">
    <property type="entry name" value="Znf_FYVE_PHD"/>
</dbReference>
<evidence type="ECO:0000256" key="12">
    <source>
        <dbReference type="RuleBase" id="RU361211"/>
    </source>
</evidence>
<dbReference type="GO" id="GO:0010484">
    <property type="term" value="F:histone H3 acetyltransferase activity"/>
    <property type="evidence" value="ECO:0007669"/>
    <property type="project" value="TreeGrafter"/>
</dbReference>
<dbReference type="Proteomes" id="UP000268014">
    <property type="component" value="Unassembled WGS sequence"/>
</dbReference>
<comment type="subcellular location">
    <subcellularLocation>
        <location evidence="1 12">Nucleus</location>
    </subcellularLocation>
</comment>
<evidence type="ECO:0000256" key="3">
    <source>
        <dbReference type="ARBA" id="ARBA00013184"/>
    </source>
</evidence>
<dbReference type="WBParaSite" id="HPLM_0000672601-mRNA-1">
    <property type="protein sequence ID" value="HPLM_0000672601-mRNA-1"/>
    <property type="gene ID" value="HPLM_0000672601"/>
</dbReference>
<dbReference type="InterPro" id="IPR016181">
    <property type="entry name" value="Acyl_CoA_acyltransferase"/>
</dbReference>
<keyword evidence="6" id="KW-0863">Zinc-finger</keyword>
<keyword evidence="8" id="KW-0156">Chromatin regulator</keyword>
<keyword evidence="9" id="KW-0007">Acetylation</keyword>
<evidence type="ECO:0000256" key="13">
    <source>
        <dbReference type="SAM" id="MobiDB-lite"/>
    </source>
</evidence>
<feature type="compositionally biased region" description="Polar residues" evidence="13">
    <location>
        <begin position="16"/>
        <end position="25"/>
    </location>
</feature>
<dbReference type="GO" id="GO:0003712">
    <property type="term" value="F:transcription coregulator activity"/>
    <property type="evidence" value="ECO:0007669"/>
    <property type="project" value="TreeGrafter"/>
</dbReference>
<evidence type="ECO:0000313" key="17">
    <source>
        <dbReference type="WBParaSite" id="HPLM_0000672601-mRNA-1"/>
    </source>
</evidence>
<dbReference type="Gene3D" id="3.40.630.30">
    <property type="match status" value="1"/>
</dbReference>
<keyword evidence="10 12" id="KW-0539">Nucleus</keyword>
<reference evidence="15 16" key="2">
    <citation type="submission" date="2018-11" db="EMBL/GenBank/DDBJ databases">
        <authorList>
            <consortium name="Pathogen Informatics"/>
        </authorList>
    </citation>
    <scope>NUCLEOTIDE SEQUENCE [LARGE SCALE GENOMIC DNA]</scope>
    <source>
        <strain evidence="15 16">MHpl1</strain>
    </source>
</reference>
<dbReference type="Pfam" id="PF01853">
    <property type="entry name" value="MOZ_SAS"/>
    <property type="match status" value="1"/>
</dbReference>
<proteinExistence type="inferred from homology"/>
<evidence type="ECO:0000256" key="5">
    <source>
        <dbReference type="ARBA" id="ARBA00022723"/>
    </source>
</evidence>
<sequence length="473" mass="54421">MSRIQKGLNRGRLRKSGSSTNTPLSRSPHHGKLSPIKTRRLYKSYVGRLHFLSYGISMAKQVNVSRCTICKTSEGDLTSCTQCHKLCLFLSFYSSSRLDPSISCEKKTLLLSDHLSKCILYSAYMIARVAHVNWLCPKCIRCSSCHLMVDDPTNVECVHCLQAWHGACQPPGSTEVDRQFFCKICLESVSQPEACKYNFQVLYDSPYPDDIKSVQLFFVCAYCLKPFSEQNSYFVHQDCCPRIAPPGREIYRDSHSNLSFFEVDGAVERTYCRYLCLLAMLFISSKTSHNEVGTFYFYILTKNDENGCRILGYFSKEKNPSRNNNLSCLLTIPSEQRHGYGHLLIDMSYQLSSIERKVGSPEHPLSDLGLFTYRKYWKSSILCYLRSRKDSTNISIKSMSLQTRIHPTDIVNELMRNNLLIMKDGNYFIKTWKLAFKFPLSALRRRVVDASRIKWAPDFDVNTLDPYKLNHYA</sequence>
<dbReference type="AlphaFoldDB" id="A0A0N4W8Z8"/>
<dbReference type="OrthoDB" id="787137at2759"/>
<feature type="region of interest" description="Disordered" evidence="13">
    <location>
        <begin position="1"/>
        <end position="33"/>
    </location>
</feature>
<dbReference type="GO" id="GO:0006357">
    <property type="term" value="P:regulation of transcription by RNA polymerase II"/>
    <property type="evidence" value="ECO:0007669"/>
    <property type="project" value="TreeGrafter"/>
</dbReference>
<evidence type="ECO:0000259" key="14">
    <source>
        <dbReference type="PROSITE" id="PS51726"/>
    </source>
</evidence>
<comment type="catalytic activity">
    <reaction evidence="12">
        <text>L-lysyl-[protein] + acetyl-CoA = N(6)-acetyl-L-lysyl-[protein] + CoA + H(+)</text>
        <dbReference type="Rhea" id="RHEA:45948"/>
        <dbReference type="Rhea" id="RHEA-COMP:9752"/>
        <dbReference type="Rhea" id="RHEA-COMP:10731"/>
        <dbReference type="ChEBI" id="CHEBI:15378"/>
        <dbReference type="ChEBI" id="CHEBI:29969"/>
        <dbReference type="ChEBI" id="CHEBI:57287"/>
        <dbReference type="ChEBI" id="CHEBI:57288"/>
        <dbReference type="ChEBI" id="CHEBI:61930"/>
        <dbReference type="EC" id="2.3.1.48"/>
    </reaction>
</comment>
<dbReference type="STRING" id="6290.A0A0N4W8Z8"/>
<evidence type="ECO:0000256" key="11">
    <source>
        <dbReference type="PIRSR" id="PIRSR602717-51"/>
    </source>
</evidence>
<dbReference type="InterPro" id="IPR036388">
    <property type="entry name" value="WH-like_DNA-bd_sf"/>
</dbReference>
<evidence type="ECO:0000256" key="6">
    <source>
        <dbReference type="ARBA" id="ARBA00022771"/>
    </source>
</evidence>
<dbReference type="GO" id="GO:0010485">
    <property type="term" value="F:histone H4 acetyltransferase activity"/>
    <property type="evidence" value="ECO:0007669"/>
    <property type="project" value="TreeGrafter"/>
</dbReference>
<accession>A0A0N4W8Z8</accession>
<gene>
    <name evidence="15" type="ORF">HPLM_LOCUS6718</name>
</gene>
<keyword evidence="4" id="KW-0808">Transferase</keyword>
<dbReference type="InterPro" id="IPR002717">
    <property type="entry name" value="HAT_MYST-type"/>
</dbReference>
<dbReference type="GO" id="GO:0008270">
    <property type="term" value="F:zinc ion binding"/>
    <property type="evidence" value="ECO:0007669"/>
    <property type="project" value="UniProtKB-KW"/>
</dbReference>
<dbReference type="PANTHER" id="PTHR10615:SF161">
    <property type="entry name" value="HISTONE ACETYLTRANSFERASE KAT7"/>
    <property type="match status" value="1"/>
</dbReference>
<feature type="domain" description="MYST-type HAT" evidence="14">
    <location>
        <begin position="184"/>
        <end position="457"/>
    </location>
</feature>
<dbReference type="EC" id="2.3.1.48" evidence="3 12"/>
<dbReference type="OMA" id="NELMRCN"/>
<dbReference type="InterPro" id="IPR013083">
    <property type="entry name" value="Znf_RING/FYVE/PHD"/>
</dbReference>
<evidence type="ECO:0000256" key="10">
    <source>
        <dbReference type="ARBA" id="ARBA00023242"/>
    </source>
</evidence>
<dbReference type="InterPro" id="IPR040706">
    <property type="entry name" value="Zf-MYST"/>
</dbReference>
<evidence type="ECO:0000256" key="8">
    <source>
        <dbReference type="ARBA" id="ARBA00022853"/>
    </source>
</evidence>
<dbReference type="Pfam" id="PF17772">
    <property type="entry name" value="zf-MYST"/>
    <property type="match status" value="1"/>
</dbReference>
<keyword evidence="16" id="KW-1185">Reference proteome</keyword>
<dbReference type="PROSITE" id="PS51726">
    <property type="entry name" value="MYST_HAT"/>
    <property type="match status" value="1"/>
</dbReference>
<dbReference type="GO" id="GO:0036409">
    <property type="term" value="C:histone H3-K14 acetyltransferase complex"/>
    <property type="evidence" value="ECO:0007669"/>
    <property type="project" value="TreeGrafter"/>
</dbReference>
<dbReference type="InterPro" id="IPR050603">
    <property type="entry name" value="MYST_HAT"/>
</dbReference>
<dbReference type="PANTHER" id="PTHR10615">
    <property type="entry name" value="HISTONE ACETYLTRANSFERASE"/>
    <property type="match status" value="1"/>
</dbReference>
<dbReference type="EMBL" id="UZAF01016536">
    <property type="protein sequence ID" value="VDO29833.1"/>
    <property type="molecule type" value="Genomic_DNA"/>
</dbReference>
<evidence type="ECO:0000256" key="9">
    <source>
        <dbReference type="ARBA" id="ARBA00022990"/>
    </source>
</evidence>
<dbReference type="GO" id="GO:0003682">
    <property type="term" value="F:chromatin binding"/>
    <property type="evidence" value="ECO:0007669"/>
    <property type="project" value="TreeGrafter"/>
</dbReference>
<comment type="similarity">
    <text evidence="2 12">Belongs to the MYST (SAS/MOZ) family.</text>
</comment>
<protein>
    <recommendedName>
        <fullName evidence="3 12">Histone acetyltransferase</fullName>
        <ecNumber evidence="3 12">2.3.1.48</ecNumber>
    </recommendedName>
</protein>
<dbReference type="Gene3D" id="1.10.10.10">
    <property type="entry name" value="Winged helix-like DNA-binding domain superfamily/Winged helix DNA-binding domain"/>
    <property type="match status" value="1"/>
</dbReference>
<dbReference type="SUPFAM" id="SSF55729">
    <property type="entry name" value="Acyl-CoA N-acyltransferases (Nat)"/>
    <property type="match status" value="1"/>
</dbReference>
<evidence type="ECO:0000256" key="4">
    <source>
        <dbReference type="ARBA" id="ARBA00022679"/>
    </source>
</evidence>
<keyword evidence="5" id="KW-0479">Metal-binding</keyword>
<dbReference type="Gene3D" id="3.30.60.60">
    <property type="entry name" value="N-acetyl transferase-like"/>
    <property type="match status" value="1"/>
</dbReference>
<evidence type="ECO:0000313" key="15">
    <source>
        <dbReference type="EMBL" id="VDO29833.1"/>
    </source>
</evidence>
<dbReference type="SUPFAM" id="SSF57903">
    <property type="entry name" value="FYVE/PHD zinc finger"/>
    <property type="match status" value="1"/>
</dbReference>
<evidence type="ECO:0000313" key="16">
    <source>
        <dbReference type="Proteomes" id="UP000268014"/>
    </source>
</evidence>
<evidence type="ECO:0000256" key="2">
    <source>
        <dbReference type="ARBA" id="ARBA00010107"/>
    </source>
</evidence>
<keyword evidence="7" id="KW-0862">Zinc</keyword>
<evidence type="ECO:0000256" key="7">
    <source>
        <dbReference type="ARBA" id="ARBA00022833"/>
    </source>
</evidence>
<reference evidence="17" key="1">
    <citation type="submission" date="2017-02" db="UniProtKB">
        <authorList>
            <consortium name="WormBaseParasite"/>
        </authorList>
    </citation>
    <scope>IDENTIFICATION</scope>
</reference>
<dbReference type="Gene3D" id="3.30.40.10">
    <property type="entry name" value="Zinc/RING finger domain, C3HC4 (zinc finger)"/>
    <property type="match status" value="1"/>
</dbReference>
<feature type="active site" description="Proton donor/acceptor" evidence="11">
    <location>
        <position position="362"/>
    </location>
</feature>
<evidence type="ECO:0000256" key="1">
    <source>
        <dbReference type="ARBA" id="ARBA00004123"/>
    </source>
</evidence>